<evidence type="ECO:0000259" key="2">
    <source>
        <dbReference type="PROSITE" id="PS50943"/>
    </source>
</evidence>
<reference evidence="3 4" key="1">
    <citation type="submission" date="2015-09" db="EMBL/GenBank/DDBJ databases">
        <authorList>
            <consortium name="Pathogen Informatics"/>
        </authorList>
    </citation>
    <scope>NUCLEOTIDE SEQUENCE [LARGE SCALE GENOMIC DNA]</scope>
    <source>
        <strain evidence="3 4">2789STDY5834875</strain>
    </source>
</reference>
<evidence type="ECO:0000313" key="3">
    <source>
        <dbReference type="EMBL" id="CUQ77944.1"/>
    </source>
</evidence>
<dbReference type="OrthoDB" id="2087471at2"/>
<accession>A0A174YS65</accession>
<name>A0A174YS65_9FIRM</name>
<dbReference type="CDD" id="cd00093">
    <property type="entry name" value="HTH_XRE"/>
    <property type="match status" value="1"/>
</dbReference>
<dbReference type="GO" id="GO:0005829">
    <property type="term" value="C:cytosol"/>
    <property type="evidence" value="ECO:0007669"/>
    <property type="project" value="TreeGrafter"/>
</dbReference>
<dbReference type="RefSeq" id="WP_055215811.1">
    <property type="nucleotide sequence ID" value="NZ_CZBU01000004.1"/>
</dbReference>
<dbReference type="Gene3D" id="1.10.260.40">
    <property type="entry name" value="lambda repressor-like DNA-binding domains"/>
    <property type="match status" value="1"/>
</dbReference>
<dbReference type="SMART" id="SM00530">
    <property type="entry name" value="HTH_XRE"/>
    <property type="match status" value="1"/>
</dbReference>
<dbReference type="GO" id="GO:0003700">
    <property type="term" value="F:DNA-binding transcription factor activity"/>
    <property type="evidence" value="ECO:0007669"/>
    <property type="project" value="TreeGrafter"/>
</dbReference>
<evidence type="ECO:0000313" key="4">
    <source>
        <dbReference type="Proteomes" id="UP000095621"/>
    </source>
</evidence>
<proteinExistence type="predicted"/>
<dbReference type="InterPro" id="IPR050807">
    <property type="entry name" value="TransReg_Diox_bact_type"/>
</dbReference>
<feature type="domain" description="HTH cro/C1-type" evidence="2">
    <location>
        <begin position="21"/>
        <end position="75"/>
    </location>
</feature>
<dbReference type="Proteomes" id="UP000095621">
    <property type="component" value="Unassembled WGS sequence"/>
</dbReference>
<dbReference type="InterPro" id="IPR001387">
    <property type="entry name" value="Cro/C1-type_HTH"/>
</dbReference>
<dbReference type="EMBL" id="CZBU01000004">
    <property type="protein sequence ID" value="CUQ77944.1"/>
    <property type="molecule type" value="Genomic_DNA"/>
</dbReference>
<sequence length="198" mass="22816">MTNSHSIKITMSSPEEIGKAIQKQRRAQKITQKEFAQHLGKSERTIQKYESGEILMKIDVLKQIANELNVPWQELLSPEDNNIPKYNTTTKYPAYEFHTMSDVINALFAITELTDFSFELTNTKPPENPEWTAGIKVNGKGNGKYDADFCLFMENWIAKKNMLQTGKLSKEKFDSWKSDMLAYYKDSRLDNEADSKTE</sequence>
<keyword evidence="1" id="KW-0238">DNA-binding</keyword>
<dbReference type="GO" id="GO:0003677">
    <property type="term" value="F:DNA binding"/>
    <property type="evidence" value="ECO:0007669"/>
    <property type="project" value="UniProtKB-KW"/>
</dbReference>
<dbReference type="PANTHER" id="PTHR46797:SF1">
    <property type="entry name" value="METHYLPHOSPHONATE SYNTHASE"/>
    <property type="match status" value="1"/>
</dbReference>
<organism evidence="3 4">
    <name type="scientific">Lachnospira eligens</name>
    <dbReference type="NCBI Taxonomy" id="39485"/>
    <lineage>
        <taxon>Bacteria</taxon>
        <taxon>Bacillati</taxon>
        <taxon>Bacillota</taxon>
        <taxon>Clostridia</taxon>
        <taxon>Lachnospirales</taxon>
        <taxon>Lachnospiraceae</taxon>
        <taxon>Lachnospira</taxon>
    </lineage>
</organism>
<protein>
    <submittedName>
        <fullName evidence="3">Anaerobic benzoate catabolism transcriptional regulator</fullName>
    </submittedName>
</protein>
<dbReference type="InterPro" id="IPR010982">
    <property type="entry name" value="Lambda_DNA-bd_dom_sf"/>
</dbReference>
<gene>
    <name evidence="3" type="ORF">ERS852490_01815</name>
</gene>
<dbReference type="PROSITE" id="PS50943">
    <property type="entry name" value="HTH_CROC1"/>
    <property type="match status" value="1"/>
</dbReference>
<dbReference type="AlphaFoldDB" id="A0A174YS65"/>
<evidence type="ECO:0000256" key="1">
    <source>
        <dbReference type="ARBA" id="ARBA00023125"/>
    </source>
</evidence>
<dbReference type="Pfam" id="PF01381">
    <property type="entry name" value="HTH_3"/>
    <property type="match status" value="1"/>
</dbReference>
<dbReference type="PANTHER" id="PTHR46797">
    <property type="entry name" value="HTH-TYPE TRANSCRIPTIONAL REGULATOR"/>
    <property type="match status" value="1"/>
</dbReference>
<dbReference type="SUPFAM" id="SSF47413">
    <property type="entry name" value="lambda repressor-like DNA-binding domains"/>
    <property type="match status" value="1"/>
</dbReference>